<evidence type="ECO:0000313" key="9">
    <source>
        <dbReference type="Proteomes" id="UP000272942"/>
    </source>
</evidence>
<dbReference type="Pfam" id="PF04511">
    <property type="entry name" value="DER1"/>
    <property type="match status" value="1"/>
</dbReference>
<organism evidence="10">
    <name type="scientific">Echinostoma caproni</name>
    <dbReference type="NCBI Taxonomy" id="27848"/>
    <lineage>
        <taxon>Eukaryota</taxon>
        <taxon>Metazoa</taxon>
        <taxon>Spiralia</taxon>
        <taxon>Lophotrochozoa</taxon>
        <taxon>Platyhelminthes</taxon>
        <taxon>Trematoda</taxon>
        <taxon>Digenea</taxon>
        <taxon>Plagiorchiida</taxon>
        <taxon>Echinostomata</taxon>
        <taxon>Echinostomatoidea</taxon>
        <taxon>Echinostomatidae</taxon>
        <taxon>Echinostoma</taxon>
    </lineage>
</organism>
<feature type="transmembrane region" description="Helical" evidence="7">
    <location>
        <begin position="99"/>
        <end position="118"/>
    </location>
</feature>
<dbReference type="SUPFAM" id="SSF144091">
    <property type="entry name" value="Rhomboid-like"/>
    <property type="match status" value="1"/>
</dbReference>
<dbReference type="PANTHER" id="PTHR11009">
    <property type="entry name" value="DER1-LIKE PROTEIN, DERLIN"/>
    <property type="match status" value="1"/>
</dbReference>
<evidence type="ECO:0000256" key="5">
    <source>
        <dbReference type="ARBA" id="ARBA00022989"/>
    </source>
</evidence>
<gene>
    <name evidence="8" type="ORF">ECPE_LOCUS1308</name>
</gene>
<dbReference type="WBParaSite" id="ECPE_0000130801-mRNA-1">
    <property type="protein sequence ID" value="ECPE_0000130801-mRNA-1"/>
    <property type="gene ID" value="ECPE_0000130801"/>
</dbReference>
<reference evidence="10" key="1">
    <citation type="submission" date="2016-06" db="UniProtKB">
        <authorList>
            <consortium name="WormBaseParasite"/>
        </authorList>
    </citation>
    <scope>IDENTIFICATION</scope>
</reference>
<dbReference type="InterPro" id="IPR007599">
    <property type="entry name" value="DER1"/>
</dbReference>
<dbReference type="GO" id="GO:0006950">
    <property type="term" value="P:response to stress"/>
    <property type="evidence" value="ECO:0007669"/>
    <property type="project" value="UniProtKB-ARBA"/>
</dbReference>
<comment type="caution">
    <text evidence="7">Lacks conserved residue(s) required for the propagation of feature annotation.</text>
</comment>
<evidence type="ECO:0000313" key="8">
    <source>
        <dbReference type="EMBL" id="VDP36394.1"/>
    </source>
</evidence>
<comment type="subcellular location">
    <subcellularLocation>
        <location evidence="1 7">Endoplasmic reticulum membrane</location>
        <topology evidence="1 7">Multi-pass membrane protein</topology>
    </subcellularLocation>
</comment>
<protein>
    <recommendedName>
        <fullName evidence="7">Derlin</fullName>
    </recommendedName>
</protein>
<evidence type="ECO:0000313" key="10">
    <source>
        <dbReference type="WBParaSite" id="ECPE_0000130801-mRNA-1"/>
    </source>
</evidence>
<keyword evidence="9" id="KW-1185">Reference proteome</keyword>
<feature type="transmembrane region" description="Helical" evidence="7">
    <location>
        <begin position="20"/>
        <end position="45"/>
    </location>
</feature>
<name>A0A183A2X3_9TREM</name>
<keyword evidence="3 7" id="KW-0812">Transmembrane</keyword>
<evidence type="ECO:0000256" key="2">
    <source>
        <dbReference type="ARBA" id="ARBA00008917"/>
    </source>
</evidence>
<dbReference type="EMBL" id="UZAN01007279">
    <property type="protein sequence ID" value="VDP36394.1"/>
    <property type="molecule type" value="Genomic_DNA"/>
</dbReference>
<keyword evidence="6 7" id="KW-0472">Membrane</keyword>
<keyword evidence="5 7" id="KW-1133">Transmembrane helix</keyword>
<evidence type="ECO:0000256" key="6">
    <source>
        <dbReference type="ARBA" id="ARBA00023136"/>
    </source>
</evidence>
<keyword evidence="4 7" id="KW-0256">Endoplasmic reticulum</keyword>
<dbReference type="GO" id="GO:0005789">
    <property type="term" value="C:endoplasmic reticulum membrane"/>
    <property type="evidence" value="ECO:0007669"/>
    <property type="project" value="UniProtKB-SubCell"/>
</dbReference>
<comment type="similarity">
    <text evidence="2 7">Belongs to the derlin family.</text>
</comment>
<proteinExistence type="inferred from homology"/>
<reference evidence="8 9" key="2">
    <citation type="submission" date="2018-11" db="EMBL/GenBank/DDBJ databases">
        <authorList>
            <consortium name="Pathogen Informatics"/>
        </authorList>
    </citation>
    <scope>NUCLEOTIDE SEQUENCE [LARGE SCALE GENOMIC DNA]</scope>
    <source>
        <strain evidence="8 9">Egypt</strain>
    </source>
</reference>
<evidence type="ECO:0000256" key="1">
    <source>
        <dbReference type="ARBA" id="ARBA00004477"/>
    </source>
</evidence>
<evidence type="ECO:0000256" key="7">
    <source>
        <dbReference type="RuleBase" id="RU363059"/>
    </source>
</evidence>
<comment type="function">
    <text evidence="7">May be involved in the degradation of misfolded endoplasmic reticulum (ER) luminal proteins.</text>
</comment>
<sequence>MPGNELSDFFNNIPLVTRYWFSGTILFSLLGRLGLIDPMNMILLWSSGYKFQIWRPITALLFYPVNPQTGFHFLINLYFLYSYSSRLESGMFFGRTADYVFLMSFCWILNVVSFRFVGFNGHTVLMFQFSARTTIRPTVSCADFDCCLITAFLDEGVPLVLILVHFLFQLSSSAHFDGFHVWV</sequence>
<dbReference type="Proteomes" id="UP000272942">
    <property type="component" value="Unassembled WGS sequence"/>
</dbReference>
<evidence type="ECO:0000256" key="4">
    <source>
        <dbReference type="ARBA" id="ARBA00022824"/>
    </source>
</evidence>
<dbReference type="AlphaFoldDB" id="A0A183A2X3"/>
<feature type="transmembrane region" description="Helical" evidence="7">
    <location>
        <begin position="57"/>
        <end position="79"/>
    </location>
</feature>
<accession>A0A183A2X3</accession>
<evidence type="ECO:0000256" key="3">
    <source>
        <dbReference type="ARBA" id="ARBA00022692"/>
    </source>
</evidence>
<dbReference type="InterPro" id="IPR035952">
    <property type="entry name" value="Rhomboid-like_sf"/>
</dbReference>
<dbReference type="OrthoDB" id="19102at2759"/>